<feature type="domain" description="AB hydrolase-1" evidence="1">
    <location>
        <begin position="75"/>
        <end position="185"/>
    </location>
</feature>
<dbReference type="PANTHER" id="PTHR43798:SF33">
    <property type="entry name" value="HYDROLASE, PUTATIVE (AFU_ORTHOLOGUE AFUA_2G14860)-RELATED"/>
    <property type="match status" value="1"/>
</dbReference>
<evidence type="ECO:0000313" key="3">
    <source>
        <dbReference type="Proteomes" id="UP001225072"/>
    </source>
</evidence>
<dbReference type="Pfam" id="PF00561">
    <property type="entry name" value="Abhydrolase_1"/>
    <property type="match status" value="1"/>
</dbReference>
<dbReference type="InterPro" id="IPR000073">
    <property type="entry name" value="AB_hydrolase_1"/>
</dbReference>
<dbReference type="Proteomes" id="UP001225072">
    <property type="component" value="Unassembled WGS sequence"/>
</dbReference>
<gene>
    <name evidence="2" type="ORF">QE404_000948</name>
</gene>
<keyword evidence="3" id="KW-1185">Reference proteome</keyword>
<proteinExistence type="predicted"/>
<dbReference type="PANTHER" id="PTHR43798">
    <property type="entry name" value="MONOACYLGLYCEROL LIPASE"/>
    <property type="match status" value="1"/>
</dbReference>
<reference evidence="2 3" key="1">
    <citation type="submission" date="2023-07" db="EMBL/GenBank/DDBJ databases">
        <title>Functional and genomic diversity of the sorghum phyllosphere microbiome.</title>
        <authorList>
            <person name="Shade A."/>
        </authorList>
    </citation>
    <scope>NUCLEOTIDE SEQUENCE [LARGE SCALE GENOMIC DNA]</scope>
    <source>
        <strain evidence="2 3">SORGH_AS_1064</strain>
    </source>
</reference>
<dbReference type="RefSeq" id="WP_307447128.1">
    <property type="nucleotide sequence ID" value="NZ_JAUTAL010000001.1"/>
</dbReference>
<dbReference type="InterPro" id="IPR029058">
    <property type="entry name" value="AB_hydrolase_fold"/>
</dbReference>
<evidence type="ECO:0000259" key="1">
    <source>
        <dbReference type="Pfam" id="PF00561"/>
    </source>
</evidence>
<dbReference type="EMBL" id="JAUTAL010000001">
    <property type="protein sequence ID" value="MDQ1095801.1"/>
    <property type="molecule type" value="Genomic_DNA"/>
</dbReference>
<dbReference type="InterPro" id="IPR050266">
    <property type="entry name" value="AB_hydrolase_sf"/>
</dbReference>
<organism evidence="2 3">
    <name type="scientific">Chryseobacterium camelliae</name>
    <dbReference type="NCBI Taxonomy" id="1265445"/>
    <lineage>
        <taxon>Bacteria</taxon>
        <taxon>Pseudomonadati</taxon>
        <taxon>Bacteroidota</taxon>
        <taxon>Flavobacteriia</taxon>
        <taxon>Flavobacteriales</taxon>
        <taxon>Weeksellaceae</taxon>
        <taxon>Chryseobacterium group</taxon>
        <taxon>Chryseobacterium</taxon>
    </lineage>
</organism>
<comment type="caution">
    <text evidence="2">The sequence shown here is derived from an EMBL/GenBank/DDBJ whole genome shotgun (WGS) entry which is preliminary data.</text>
</comment>
<dbReference type="PRINTS" id="PR00111">
    <property type="entry name" value="ABHYDROLASE"/>
</dbReference>
<accession>A0ABU0TFG9</accession>
<evidence type="ECO:0000313" key="2">
    <source>
        <dbReference type="EMBL" id="MDQ1095801.1"/>
    </source>
</evidence>
<dbReference type="Gene3D" id="3.40.50.1820">
    <property type="entry name" value="alpha/beta hydrolase"/>
    <property type="match status" value="1"/>
</dbReference>
<sequence length="303" mass="34013">MTLRGGQAKERYYNSYYTEIFMNKAVFKSPEGKNKIIRAYEDAITNSSLNLKTNRLKTTYGDTYFLEAGSQQQEVLILLHGASSNATSWISDIAEYSKQYKVIAIDIIGEAGKSAETRPSYQTRDFAEWLKEIFDMLNIRKASIIGLSQGGWLALRFTISYPDQVDRLILLTPAGVIPTKTSFIIKALFYSLLGTNGRIKINSLVLGKQRVDSKIISFMDLIQTNFNARIEKEYIFSDDELSRLTMPVLLIGGDQDVIRSTQAIAARLQNIVKDITVNIIPKTGHVLVGLTSPVLTFLKMTKS</sequence>
<name>A0ABU0TFG9_9FLAO</name>
<dbReference type="SUPFAM" id="SSF53474">
    <property type="entry name" value="alpha/beta-Hydrolases"/>
    <property type="match status" value="1"/>
</dbReference>
<protein>
    <submittedName>
        <fullName evidence="2">Pimeloyl-ACP methyl ester carboxylesterase</fullName>
    </submittedName>
</protein>